<evidence type="ECO:0000256" key="4">
    <source>
        <dbReference type="ARBA" id="ARBA00022679"/>
    </source>
</evidence>
<evidence type="ECO:0000256" key="6">
    <source>
        <dbReference type="ARBA" id="ARBA00022968"/>
    </source>
</evidence>
<dbReference type="STRING" id="1661398.A0A482VCZ9"/>
<dbReference type="EMBL" id="QDEB01113281">
    <property type="protein sequence ID" value="RZB41455.1"/>
    <property type="molecule type" value="Genomic_DNA"/>
</dbReference>
<evidence type="ECO:0000256" key="7">
    <source>
        <dbReference type="ARBA" id="ARBA00022989"/>
    </source>
</evidence>
<comment type="caution">
    <text evidence="12">The sequence shown here is derived from an EMBL/GenBank/DDBJ whole genome shotgun (WGS) entry which is preliminary data.</text>
</comment>
<proteinExistence type="inferred from homology"/>
<comment type="subcellular location">
    <subcellularLocation>
        <location evidence="1 11">Golgi apparatus membrane</location>
        <topology evidence="1 11">Single-pass type II membrane protein</topology>
    </subcellularLocation>
</comment>
<dbReference type="InterPro" id="IPR002659">
    <property type="entry name" value="Glyco_trans_31"/>
</dbReference>
<keyword evidence="4" id="KW-0808">Transferase</keyword>
<keyword evidence="8 11" id="KW-0333">Golgi apparatus</keyword>
<dbReference type="GO" id="GO:0000139">
    <property type="term" value="C:Golgi membrane"/>
    <property type="evidence" value="ECO:0007669"/>
    <property type="project" value="UniProtKB-SubCell"/>
</dbReference>
<evidence type="ECO:0000313" key="13">
    <source>
        <dbReference type="Proteomes" id="UP000292052"/>
    </source>
</evidence>
<evidence type="ECO:0000256" key="11">
    <source>
        <dbReference type="RuleBase" id="RU363063"/>
    </source>
</evidence>
<evidence type="ECO:0000256" key="9">
    <source>
        <dbReference type="ARBA" id="ARBA00023136"/>
    </source>
</evidence>
<accession>A0A482VCZ9</accession>
<dbReference type="GO" id="GO:0006493">
    <property type="term" value="P:protein O-linked glycosylation"/>
    <property type="evidence" value="ECO:0007669"/>
    <property type="project" value="TreeGrafter"/>
</dbReference>
<dbReference type="EC" id="2.4.1.-" evidence="11"/>
<keyword evidence="9" id="KW-0472">Membrane</keyword>
<gene>
    <name evidence="12" type="ORF">BDFB_004808</name>
</gene>
<reference evidence="12 13" key="1">
    <citation type="submission" date="2017-03" db="EMBL/GenBank/DDBJ databases">
        <title>Genome of the blue death feigning beetle - Asbolus verrucosus.</title>
        <authorList>
            <person name="Rider S.D."/>
        </authorList>
    </citation>
    <scope>NUCLEOTIDE SEQUENCE [LARGE SCALE GENOMIC DNA]</scope>
    <source>
        <strain evidence="12">Butters</strain>
        <tissue evidence="12">Head and leg muscle</tissue>
    </source>
</reference>
<dbReference type="Gene3D" id="3.90.550.50">
    <property type="match status" value="2"/>
</dbReference>
<keyword evidence="7" id="KW-1133">Transmembrane helix</keyword>
<dbReference type="Pfam" id="PF01762">
    <property type="entry name" value="Galactosyl_T"/>
    <property type="match status" value="2"/>
</dbReference>
<dbReference type="OrthoDB" id="5512589at2759"/>
<dbReference type="PANTHER" id="PTHR11214">
    <property type="entry name" value="BETA-1,3-N-ACETYLGLUCOSAMINYLTRANSFERASE"/>
    <property type="match status" value="1"/>
</dbReference>
<keyword evidence="3 11" id="KW-0328">Glycosyltransferase</keyword>
<keyword evidence="13" id="KW-1185">Reference proteome</keyword>
<evidence type="ECO:0000256" key="10">
    <source>
        <dbReference type="ARBA" id="ARBA00023180"/>
    </source>
</evidence>
<sequence length="499" mass="57000">MWLIYVNIDFNTTPREHLTSKEVVKEIEGWGVDSIRDPNHYIKLKSRIVPKDFCHQKSFLLVMVHSAPFHSRSRHSIRKSWAKSEITSIYNVSVYFLLGLTQNISLQNEIEEESAIFGDIIQEGFVDNYNNLTLKSLMMLKLVNSHCKSSVTNFLKSDDDSYVNLGVIVEMLVKRRGQNLLIGGDQDTRSVNRNPLKRWYVPPYLYSETQYPDYLCGAAYLMSIDVVQKLYEAALTTTLFYIEDVYVTGICAEKAGVPRQHTPLVVLLEARGIDRSFLLVMVHSAPSNSKNRTAIRKSWGRSEKTSKHNASVYFLLGLTSDSNLQVNSPEPILKKEIDAENAEFGDIIQEGFVDSYNNLTLKSLMMLKLANLHCKRSVEYLLKVDDDSLVNIAVIVSTLVKEGDPELLMGSTKNNRKPNRNPSRKLYAPYYLYSDPSYPDYFSGGGYWMAMNVAKKLYKQALKTPLFYIEDVYITGICAERANILRQHTHMVILLLCFD</sequence>
<evidence type="ECO:0000256" key="8">
    <source>
        <dbReference type="ARBA" id="ARBA00023034"/>
    </source>
</evidence>
<dbReference type="Proteomes" id="UP000292052">
    <property type="component" value="Unassembled WGS sequence"/>
</dbReference>
<evidence type="ECO:0000256" key="2">
    <source>
        <dbReference type="ARBA" id="ARBA00008661"/>
    </source>
</evidence>
<evidence type="ECO:0000256" key="3">
    <source>
        <dbReference type="ARBA" id="ARBA00022676"/>
    </source>
</evidence>
<feature type="non-terminal residue" evidence="12">
    <location>
        <position position="499"/>
    </location>
</feature>
<name>A0A482VCZ9_ASBVE</name>
<protein>
    <recommendedName>
        <fullName evidence="11">Hexosyltransferase</fullName>
        <ecNumber evidence="11">2.4.1.-</ecNumber>
    </recommendedName>
</protein>
<dbReference type="AlphaFoldDB" id="A0A482VCZ9"/>
<keyword evidence="5" id="KW-0812">Transmembrane</keyword>
<keyword evidence="10" id="KW-0325">Glycoprotein</keyword>
<dbReference type="PANTHER" id="PTHR11214:SF314">
    <property type="entry name" value="HEXOSYLTRANSFERASE"/>
    <property type="match status" value="1"/>
</dbReference>
<evidence type="ECO:0000256" key="1">
    <source>
        <dbReference type="ARBA" id="ARBA00004323"/>
    </source>
</evidence>
<dbReference type="GO" id="GO:0016758">
    <property type="term" value="F:hexosyltransferase activity"/>
    <property type="evidence" value="ECO:0007669"/>
    <property type="project" value="InterPro"/>
</dbReference>
<organism evidence="12 13">
    <name type="scientific">Asbolus verrucosus</name>
    <name type="common">Desert ironclad beetle</name>
    <dbReference type="NCBI Taxonomy" id="1661398"/>
    <lineage>
        <taxon>Eukaryota</taxon>
        <taxon>Metazoa</taxon>
        <taxon>Ecdysozoa</taxon>
        <taxon>Arthropoda</taxon>
        <taxon>Hexapoda</taxon>
        <taxon>Insecta</taxon>
        <taxon>Pterygota</taxon>
        <taxon>Neoptera</taxon>
        <taxon>Endopterygota</taxon>
        <taxon>Coleoptera</taxon>
        <taxon>Polyphaga</taxon>
        <taxon>Cucujiformia</taxon>
        <taxon>Tenebrionidae</taxon>
        <taxon>Pimeliinae</taxon>
        <taxon>Asbolus</taxon>
    </lineage>
</organism>
<evidence type="ECO:0000256" key="5">
    <source>
        <dbReference type="ARBA" id="ARBA00022692"/>
    </source>
</evidence>
<comment type="similarity">
    <text evidence="2 11">Belongs to the glycosyltransferase 31 family.</text>
</comment>
<keyword evidence="6" id="KW-0735">Signal-anchor</keyword>
<dbReference type="FunFam" id="3.90.550.50:FF:000001">
    <property type="entry name" value="Hexosyltransferase"/>
    <property type="match status" value="2"/>
</dbReference>
<evidence type="ECO:0000313" key="12">
    <source>
        <dbReference type="EMBL" id="RZB41455.1"/>
    </source>
</evidence>